<evidence type="ECO:0000256" key="3">
    <source>
        <dbReference type="SAM" id="Phobius"/>
    </source>
</evidence>
<proteinExistence type="predicted"/>
<evidence type="ECO:0000256" key="1">
    <source>
        <dbReference type="ARBA" id="ARBA00004370"/>
    </source>
</evidence>
<dbReference type="GO" id="GO:0016020">
    <property type="term" value="C:membrane"/>
    <property type="evidence" value="ECO:0007669"/>
    <property type="project" value="UniProtKB-SubCell"/>
</dbReference>
<comment type="caution">
    <text evidence="5">The sequence shown here is derived from an EMBL/GenBank/DDBJ whole genome shotgun (WGS) entry which is preliminary data.</text>
</comment>
<dbReference type="Pfam" id="PF00144">
    <property type="entry name" value="Beta-lactamase"/>
    <property type="match status" value="1"/>
</dbReference>
<keyword evidence="6" id="KW-1185">Reference proteome</keyword>
<dbReference type="SUPFAM" id="SSF56601">
    <property type="entry name" value="beta-lactamase/transpeptidase-like"/>
    <property type="match status" value="1"/>
</dbReference>
<reference evidence="5 6" key="1">
    <citation type="journal article" date="2015" name="Genome Announc.">
        <title>Expanding the biotechnology potential of lactobacilli through comparative genomics of 213 strains and associated genera.</title>
        <authorList>
            <person name="Sun Z."/>
            <person name="Harris H.M."/>
            <person name="McCann A."/>
            <person name="Guo C."/>
            <person name="Argimon S."/>
            <person name="Zhang W."/>
            <person name="Yang X."/>
            <person name="Jeffery I.B."/>
            <person name="Cooney J.C."/>
            <person name="Kagawa T.F."/>
            <person name="Liu W."/>
            <person name="Song Y."/>
            <person name="Salvetti E."/>
            <person name="Wrobel A."/>
            <person name="Rasinkangas P."/>
            <person name="Parkhill J."/>
            <person name="Rea M.C."/>
            <person name="O'Sullivan O."/>
            <person name="Ritari J."/>
            <person name="Douillard F.P."/>
            <person name="Paul Ross R."/>
            <person name="Yang R."/>
            <person name="Briner A.E."/>
            <person name="Felis G.E."/>
            <person name="de Vos W.M."/>
            <person name="Barrangou R."/>
            <person name="Klaenhammer T.R."/>
            <person name="Caufield P.W."/>
            <person name="Cui Y."/>
            <person name="Zhang H."/>
            <person name="O'Toole P.W."/>
        </authorList>
    </citation>
    <scope>NUCLEOTIDE SEQUENCE [LARGE SCALE GENOMIC DNA]</scope>
    <source>
        <strain evidence="5 6">DSM 21115</strain>
    </source>
</reference>
<dbReference type="PANTHER" id="PTHR46825">
    <property type="entry name" value="D-ALANYL-D-ALANINE-CARBOXYPEPTIDASE/ENDOPEPTIDASE AMPH"/>
    <property type="match status" value="1"/>
</dbReference>
<name>A0A0R2NM00_9LACO</name>
<comment type="subcellular location">
    <subcellularLocation>
        <location evidence="1">Membrane</location>
    </subcellularLocation>
</comment>
<dbReference type="InterPro" id="IPR001466">
    <property type="entry name" value="Beta-lactam-related"/>
</dbReference>
<evidence type="ECO:0000313" key="6">
    <source>
        <dbReference type="Proteomes" id="UP000050920"/>
    </source>
</evidence>
<feature type="transmembrane region" description="Helical" evidence="3">
    <location>
        <begin position="26"/>
        <end position="45"/>
    </location>
</feature>
<protein>
    <submittedName>
        <fullName evidence="5">PbpX2 protein</fullName>
    </submittedName>
</protein>
<evidence type="ECO:0000259" key="4">
    <source>
        <dbReference type="Pfam" id="PF00144"/>
    </source>
</evidence>
<keyword evidence="3" id="KW-0812">Transmembrane</keyword>
<keyword evidence="3" id="KW-1133">Transmembrane helix</keyword>
<evidence type="ECO:0000256" key="2">
    <source>
        <dbReference type="ARBA" id="ARBA00023136"/>
    </source>
</evidence>
<keyword evidence="2 3" id="KW-0472">Membrane</keyword>
<dbReference type="PANTHER" id="PTHR46825:SF11">
    <property type="entry name" value="PENICILLIN-BINDING PROTEIN 4"/>
    <property type="match status" value="1"/>
</dbReference>
<evidence type="ECO:0000313" key="5">
    <source>
        <dbReference type="EMBL" id="KRO25691.1"/>
    </source>
</evidence>
<organism evidence="5 6">
    <name type="scientific">Lactiplantibacillus fabifermentans DSM 21115</name>
    <dbReference type="NCBI Taxonomy" id="1413187"/>
    <lineage>
        <taxon>Bacteria</taxon>
        <taxon>Bacillati</taxon>
        <taxon>Bacillota</taxon>
        <taxon>Bacilli</taxon>
        <taxon>Lactobacillales</taxon>
        <taxon>Lactobacillaceae</taxon>
        <taxon>Lactiplantibacillus</taxon>
    </lineage>
</organism>
<sequence>MDGTGFRLVRDKLTDGEVNNVKHIKLFASVLVGLAVIGGGAGYYVHYTNRVTATQQKKTAAKAKVKKAKRVQKKVAHQVAAVKVTKNKAAGKQITQILKADHFVGTALVVRNNKVLYRKGFGYANARDGRLNGPDSKYQILSIQKSITATLLMQLVQKHRLKLTDKVSKFYPSLPGAEQTTIRQMLDMTTGFRLAQGSTANLSEKQVVDYAVNHTKFTAAKLGKFNYSSVNYLLLAGIIRQLTGKTYQQVFTTNIIRRLKLKHTGFVIHGLGQHATTGYQAKTGEIKPTYDAAFVETTAMMNNELGTGQVYMSVGDLFKVEQAIETGKLITPKNVEILHTRTATGTYGGGVYNETPQVYRSHGLGYGYESVVRMSTTGKTGVVLLSNYYRNATSTLAPAQKIYTEMMKGNLK</sequence>
<dbReference type="InterPro" id="IPR050491">
    <property type="entry name" value="AmpC-like"/>
</dbReference>
<dbReference type="InterPro" id="IPR012338">
    <property type="entry name" value="Beta-lactam/transpept-like"/>
</dbReference>
<gene>
    <name evidence="5" type="ORF">DY78_GL001142</name>
</gene>
<accession>A0A0R2NM00</accession>
<dbReference type="EMBL" id="AYGX02000144">
    <property type="protein sequence ID" value="KRO25691.1"/>
    <property type="molecule type" value="Genomic_DNA"/>
</dbReference>
<dbReference type="Proteomes" id="UP000050920">
    <property type="component" value="Unassembled WGS sequence"/>
</dbReference>
<dbReference type="AlphaFoldDB" id="A0A0R2NM00"/>
<dbReference type="Gene3D" id="3.40.710.10">
    <property type="entry name" value="DD-peptidase/beta-lactamase superfamily"/>
    <property type="match status" value="1"/>
</dbReference>
<feature type="domain" description="Beta-lactamase-related" evidence="4">
    <location>
        <begin position="94"/>
        <end position="390"/>
    </location>
</feature>